<dbReference type="SUPFAM" id="SSF103473">
    <property type="entry name" value="MFS general substrate transporter"/>
    <property type="match status" value="1"/>
</dbReference>
<keyword evidence="3 6" id="KW-1133">Transmembrane helix</keyword>
<keyword evidence="4 6" id="KW-0472">Membrane</keyword>
<feature type="transmembrane region" description="Helical" evidence="6">
    <location>
        <begin position="44"/>
        <end position="67"/>
    </location>
</feature>
<evidence type="ECO:0000259" key="7">
    <source>
        <dbReference type="PROSITE" id="PS50850"/>
    </source>
</evidence>
<dbReference type="PROSITE" id="PS50850">
    <property type="entry name" value="MFS"/>
    <property type="match status" value="1"/>
</dbReference>
<feature type="transmembrane region" description="Helical" evidence="6">
    <location>
        <begin position="417"/>
        <end position="443"/>
    </location>
</feature>
<dbReference type="EMBL" id="CP059572">
    <property type="protein sequence ID" value="QXJ22256.1"/>
    <property type="molecule type" value="Genomic_DNA"/>
</dbReference>
<feature type="transmembrane region" description="Helical" evidence="6">
    <location>
        <begin position="383"/>
        <end position="405"/>
    </location>
</feature>
<feature type="transmembrane region" description="Helical" evidence="6">
    <location>
        <begin position="223"/>
        <end position="243"/>
    </location>
</feature>
<gene>
    <name evidence="8" type="ORF">AGRA3207_003231</name>
</gene>
<dbReference type="Gene3D" id="1.20.1250.20">
    <property type="entry name" value="MFS general substrate transporter like domains"/>
    <property type="match status" value="1"/>
</dbReference>
<evidence type="ECO:0000256" key="3">
    <source>
        <dbReference type="ARBA" id="ARBA00022989"/>
    </source>
</evidence>
<feature type="transmembrane region" description="Helical" evidence="6">
    <location>
        <begin position="295"/>
        <end position="318"/>
    </location>
</feature>
<evidence type="ECO:0000256" key="4">
    <source>
        <dbReference type="ARBA" id="ARBA00023136"/>
    </source>
</evidence>
<feature type="transmembrane region" description="Helical" evidence="6">
    <location>
        <begin position="107"/>
        <end position="125"/>
    </location>
</feature>
<dbReference type="InterPro" id="IPR036259">
    <property type="entry name" value="MFS_trans_sf"/>
</dbReference>
<dbReference type="InterPro" id="IPR020846">
    <property type="entry name" value="MFS_dom"/>
</dbReference>
<dbReference type="Gene3D" id="1.20.1720.10">
    <property type="entry name" value="Multidrug resistance protein D"/>
    <property type="match status" value="2"/>
</dbReference>
<dbReference type="Pfam" id="PF07690">
    <property type="entry name" value="MFS_1"/>
    <property type="match status" value="2"/>
</dbReference>
<reference evidence="8" key="1">
    <citation type="submission" date="2020-07" db="EMBL/GenBank/DDBJ databases">
        <authorList>
            <person name="Tarantini F.S."/>
            <person name="Hong K.W."/>
            <person name="Chan K.G."/>
        </authorList>
    </citation>
    <scope>NUCLEOTIDE SEQUENCE</scope>
    <source>
        <strain evidence="8">32-07</strain>
    </source>
</reference>
<feature type="transmembrane region" description="Helical" evidence="6">
    <location>
        <begin position="333"/>
        <end position="351"/>
    </location>
</feature>
<dbReference type="CDD" id="cd17321">
    <property type="entry name" value="MFS_MMR_MDR_like"/>
    <property type="match status" value="1"/>
</dbReference>
<evidence type="ECO:0000256" key="2">
    <source>
        <dbReference type="ARBA" id="ARBA00022692"/>
    </source>
</evidence>
<keyword evidence="2 6" id="KW-0812">Transmembrane</keyword>
<feature type="transmembrane region" description="Helical" evidence="6">
    <location>
        <begin position="192"/>
        <end position="211"/>
    </location>
</feature>
<accession>A0ABX8QV56</accession>
<evidence type="ECO:0000256" key="6">
    <source>
        <dbReference type="SAM" id="Phobius"/>
    </source>
</evidence>
<dbReference type="PANTHER" id="PTHR42718:SF49">
    <property type="entry name" value="EXPORT PROTEIN"/>
    <property type="match status" value="1"/>
</dbReference>
<feature type="domain" description="Major facilitator superfamily (MFS) profile" evidence="7">
    <location>
        <begin position="9"/>
        <end position="524"/>
    </location>
</feature>
<evidence type="ECO:0000313" key="9">
    <source>
        <dbReference type="Proteomes" id="UP001049518"/>
    </source>
</evidence>
<sequence length="541" mass="54234">MGPTHRIAALACVCATTFMMVLDMTVVAVALADVQRDLHAGLAGLQWVIDAYVVPLAALLPVAAALGDRFGRRAVFLGGTAVFGAASLACGCAPAVGWLAVARAVQGAGAAMMLGVALALIADVFPERRQQAVPGGVGGRPPTRDRAVPGGVGGRPPTRDRDVALGVFGATVASAIAIGPLLGGYLAQQAGWRAVFLINVPIGVAVLRAGWRRLPRPVERGGGPVDWAGTATLTAALVALVTGCVRAGEDGWDDPPVPVLLGAACVLLACFAVIERRVAVPVVDLRLFADRTYGANALVALLNQGAGVAAATYLALYAQQVRGLGPLRTGSCLLPFGVAAFLSALLSAPLLGRVPSRWAVGGTAAFTSAGLALLTALDAASGWTVVMCGLAVTGVGLGAGSTVLNQVAVHGVDARRAGMAGGVIMALRQVGTAFAVSALGAAYQHTAAVRAGRDLRGTAAADEAGRVAAAIADGEALDGTGLSPAAAAVLRHASVTGLDRLFTVAAAVTAAGGLVALLCVRDVRRPPRPEPRPAGRAADAR</sequence>
<name>A0ABX8QV56_9ACTN</name>
<dbReference type="InterPro" id="IPR011701">
    <property type="entry name" value="MFS"/>
</dbReference>
<proteinExistence type="predicted"/>
<evidence type="ECO:0000256" key="5">
    <source>
        <dbReference type="SAM" id="MobiDB-lite"/>
    </source>
</evidence>
<feature type="transmembrane region" description="Helical" evidence="6">
    <location>
        <begin position="255"/>
        <end position="274"/>
    </location>
</feature>
<dbReference type="PANTHER" id="PTHR42718">
    <property type="entry name" value="MAJOR FACILITATOR SUPERFAMILY MULTIDRUG TRANSPORTER MFSC"/>
    <property type="match status" value="1"/>
</dbReference>
<feature type="region of interest" description="Disordered" evidence="5">
    <location>
        <begin position="132"/>
        <end position="155"/>
    </location>
</feature>
<organism evidence="8 9">
    <name type="scientific">Actinomadura graeca</name>
    <dbReference type="NCBI Taxonomy" id="2750812"/>
    <lineage>
        <taxon>Bacteria</taxon>
        <taxon>Bacillati</taxon>
        <taxon>Actinomycetota</taxon>
        <taxon>Actinomycetes</taxon>
        <taxon>Streptosporangiales</taxon>
        <taxon>Thermomonosporaceae</taxon>
        <taxon>Actinomadura</taxon>
    </lineage>
</organism>
<protein>
    <submittedName>
        <fullName evidence="8">MFS transporter</fullName>
    </submittedName>
</protein>
<feature type="transmembrane region" description="Helical" evidence="6">
    <location>
        <begin position="501"/>
        <end position="520"/>
    </location>
</feature>
<dbReference type="Proteomes" id="UP001049518">
    <property type="component" value="Chromosome"/>
</dbReference>
<feature type="transmembrane region" description="Helical" evidence="6">
    <location>
        <begin position="163"/>
        <end position="186"/>
    </location>
</feature>
<keyword evidence="9" id="KW-1185">Reference proteome</keyword>
<feature type="transmembrane region" description="Helical" evidence="6">
    <location>
        <begin position="7"/>
        <end position="32"/>
    </location>
</feature>
<feature type="transmembrane region" description="Helical" evidence="6">
    <location>
        <begin position="358"/>
        <end position="377"/>
    </location>
</feature>
<evidence type="ECO:0000313" key="8">
    <source>
        <dbReference type="EMBL" id="QXJ22256.1"/>
    </source>
</evidence>
<comment type="subcellular location">
    <subcellularLocation>
        <location evidence="1">Cell membrane</location>
        <topology evidence="1">Multi-pass membrane protein</topology>
    </subcellularLocation>
</comment>
<dbReference type="RefSeq" id="WP_231335475.1">
    <property type="nucleotide sequence ID" value="NZ_CP059572.1"/>
</dbReference>
<feature type="transmembrane region" description="Helical" evidence="6">
    <location>
        <begin position="74"/>
        <end position="101"/>
    </location>
</feature>
<evidence type="ECO:0000256" key="1">
    <source>
        <dbReference type="ARBA" id="ARBA00004651"/>
    </source>
</evidence>